<sequence length="145" mass="16275">MFCTTLSYICMRLLGEGPHGGLNGKCTKARKWILDHGSVTSIPSWGETWLSINVLKVILPKMCQLDYGELRCVVLRPGFIYGKRKVGEYEIPLHLIVEPIERLLSCSRVFNTYGFAVILLKVLVKAATFPLSIKQVESAMAMRSL</sequence>
<dbReference type="Proteomes" id="UP000245207">
    <property type="component" value="Unassembled WGS sequence"/>
</dbReference>
<keyword evidence="1" id="KW-0413">Isomerase</keyword>
<gene>
    <name evidence="2" type="ORF">CTI12_AA553130</name>
</gene>
<dbReference type="GO" id="GO:0016104">
    <property type="term" value="P:triterpenoid biosynthetic process"/>
    <property type="evidence" value="ECO:0007669"/>
    <property type="project" value="InterPro"/>
</dbReference>
<dbReference type="GO" id="GO:0005811">
    <property type="term" value="C:lipid droplet"/>
    <property type="evidence" value="ECO:0007669"/>
    <property type="project" value="InterPro"/>
</dbReference>
<dbReference type="SUPFAM" id="SSF48239">
    <property type="entry name" value="Terpenoid cyclases/Protein prenyltransferases"/>
    <property type="match status" value="1"/>
</dbReference>
<dbReference type="EMBL" id="PKPP01013068">
    <property type="protein sequence ID" value="PWA41451.1"/>
    <property type="molecule type" value="Genomic_DNA"/>
</dbReference>
<dbReference type="PANTHER" id="PTHR11764">
    <property type="entry name" value="TERPENE CYCLASE/MUTASE FAMILY MEMBER"/>
    <property type="match status" value="1"/>
</dbReference>
<accession>A0A2U1KXG9</accession>
<dbReference type="GO" id="GO:0042300">
    <property type="term" value="F:beta-amyrin synthase activity"/>
    <property type="evidence" value="ECO:0007669"/>
    <property type="project" value="TreeGrafter"/>
</dbReference>
<evidence type="ECO:0000313" key="2">
    <source>
        <dbReference type="EMBL" id="PWA41451.1"/>
    </source>
</evidence>
<dbReference type="STRING" id="35608.A0A2U1KXG9"/>
<dbReference type="PANTHER" id="PTHR11764:SF58">
    <property type="entry name" value="BETA-AMYRIN SYNTHASE-RELATED"/>
    <property type="match status" value="1"/>
</dbReference>
<dbReference type="AlphaFoldDB" id="A0A2U1KXG9"/>
<reference evidence="2 3" key="1">
    <citation type="journal article" date="2018" name="Mol. Plant">
        <title>The genome of Artemisia annua provides insight into the evolution of Asteraceae family and artemisinin biosynthesis.</title>
        <authorList>
            <person name="Shen Q."/>
            <person name="Zhang L."/>
            <person name="Liao Z."/>
            <person name="Wang S."/>
            <person name="Yan T."/>
            <person name="Shi P."/>
            <person name="Liu M."/>
            <person name="Fu X."/>
            <person name="Pan Q."/>
            <person name="Wang Y."/>
            <person name="Lv Z."/>
            <person name="Lu X."/>
            <person name="Zhang F."/>
            <person name="Jiang W."/>
            <person name="Ma Y."/>
            <person name="Chen M."/>
            <person name="Hao X."/>
            <person name="Li L."/>
            <person name="Tang Y."/>
            <person name="Lv G."/>
            <person name="Zhou Y."/>
            <person name="Sun X."/>
            <person name="Brodelius P.E."/>
            <person name="Rose J.K.C."/>
            <person name="Tang K."/>
        </authorList>
    </citation>
    <scope>NUCLEOTIDE SEQUENCE [LARGE SCALE GENOMIC DNA]</scope>
    <source>
        <strain evidence="3">cv. Huhao1</strain>
        <tissue evidence="2">Leaf</tissue>
    </source>
</reference>
<evidence type="ECO:0000256" key="1">
    <source>
        <dbReference type="ARBA" id="ARBA00023235"/>
    </source>
</evidence>
<organism evidence="2 3">
    <name type="scientific">Artemisia annua</name>
    <name type="common">Sweet wormwood</name>
    <dbReference type="NCBI Taxonomy" id="35608"/>
    <lineage>
        <taxon>Eukaryota</taxon>
        <taxon>Viridiplantae</taxon>
        <taxon>Streptophyta</taxon>
        <taxon>Embryophyta</taxon>
        <taxon>Tracheophyta</taxon>
        <taxon>Spermatophyta</taxon>
        <taxon>Magnoliopsida</taxon>
        <taxon>eudicotyledons</taxon>
        <taxon>Gunneridae</taxon>
        <taxon>Pentapetalae</taxon>
        <taxon>asterids</taxon>
        <taxon>campanulids</taxon>
        <taxon>Asterales</taxon>
        <taxon>Asteraceae</taxon>
        <taxon>Asteroideae</taxon>
        <taxon>Anthemideae</taxon>
        <taxon>Artemisiinae</taxon>
        <taxon>Artemisia</taxon>
    </lineage>
</organism>
<protein>
    <submittedName>
        <fullName evidence="2">Beta-Amyrin Synthase 2</fullName>
    </submittedName>
</protein>
<comment type="caution">
    <text evidence="2">The sequence shown here is derived from an EMBL/GenBank/DDBJ whole genome shotgun (WGS) entry which is preliminary data.</text>
</comment>
<name>A0A2U1KXG9_ARTAN</name>
<proteinExistence type="predicted"/>
<dbReference type="OrthoDB" id="21502at2759"/>
<keyword evidence="3" id="KW-1185">Reference proteome</keyword>
<dbReference type="InterPro" id="IPR008930">
    <property type="entry name" value="Terpenoid_cyclase/PrenylTrfase"/>
</dbReference>
<dbReference type="InterPro" id="IPR018333">
    <property type="entry name" value="Squalene_cyclase"/>
</dbReference>
<evidence type="ECO:0000313" key="3">
    <source>
        <dbReference type="Proteomes" id="UP000245207"/>
    </source>
</evidence>
<dbReference type="Gene3D" id="1.50.10.20">
    <property type="match status" value="1"/>
</dbReference>